<keyword evidence="4 6" id="KW-0472">Membrane</keyword>
<dbReference type="AlphaFoldDB" id="A0A9P7RVF5"/>
<gene>
    <name evidence="7" type="ORF">E1B28_011426</name>
</gene>
<evidence type="ECO:0000313" key="7">
    <source>
        <dbReference type="EMBL" id="KAG7089773.1"/>
    </source>
</evidence>
<evidence type="ECO:0000313" key="8">
    <source>
        <dbReference type="Proteomes" id="UP001049176"/>
    </source>
</evidence>
<organism evidence="7 8">
    <name type="scientific">Marasmius oreades</name>
    <name type="common">fairy-ring Marasmius</name>
    <dbReference type="NCBI Taxonomy" id="181124"/>
    <lineage>
        <taxon>Eukaryota</taxon>
        <taxon>Fungi</taxon>
        <taxon>Dikarya</taxon>
        <taxon>Basidiomycota</taxon>
        <taxon>Agaricomycotina</taxon>
        <taxon>Agaricomycetes</taxon>
        <taxon>Agaricomycetidae</taxon>
        <taxon>Agaricales</taxon>
        <taxon>Marasmiineae</taxon>
        <taxon>Marasmiaceae</taxon>
        <taxon>Marasmius</taxon>
    </lineage>
</organism>
<proteinExistence type="predicted"/>
<evidence type="ECO:0000256" key="5">
    <source>
        <dbReference type="SAM" id="MobiDB-lite"/>
    </source>
</evidence>
<dbReference type="GO" id="GO:0071944">
    <property type="term" value="C:cell periphery"/>
    <property type="evidence" value="ECO:0007669"/>
    <property type="project" value="UniProtKB-ARBA"/>
</dbReference>
<feature type="transmembrane region" description="Helical" evidence="6">
    <location>
        <begin position="177"/>
        <end position="201"/>
    </location>
</feature>
<name>A0A9P7RVF5_9AGAR</name>
<evidence type="ECO:0000256" key="6">
    <source>
        <dbReference type="SAM" id="Phobius"/>
    </source>
</evidence>
<keyword evidence="2 6" id="KW-0812">Transmembrane</keyword>
<sequence>MNARSYDLPQRSFRFKHRARSWNITFGPGVQVALAQDLVVAPATPLASLVTSTLSFSSTPATFVSSASSSPGNSSGPSVPSGISSTLVPSAATSTSSSLNSARISSTSFSSAAVQQTLSSPSPSLGYVPTVSTSPTVVGSIPGPVAVVTSNPSTISQPSATAISTASSATSITHSPALYIGILLGTIVLIASTATVIAWWIRIRQRKSRRLKDLQIRVPWARSSTVSSCFFETVHPVEGHLSNNDLEKGENEDAMTLRHGESEKLKLHLELMGDRDVGMPKRTQSYMEESVSPVKRRKLPVLSVPSPPPIPSLRTAGVSSSLTLSPNGPLPESVAYPLPAAGERRSLPLPPSPLYQPETASAANYPYRSQSYSLTDPQGLHPDYRMQPQSAYQQQFPIGFGTPREVVVKPRYLNILNREKKLENVIEESGVPAGRLSNSHSIITGVEIPRSEIEPAVAPSESWTASIRNRMMDAFRFSSSEELHASEQYTHLPFPTPARARRASMRKAGWVQYTGGEIVDGPTGRERPVSSLRNPFDDGSVGLGIDMSQPSPSSTLPSSHPCIPSSQPYLYSACSLRSLPSGYAASVHSYGSAAPLVNKKNLSVRSGASRPVSRASSRYSAISRTGSVMTVLTEKEEAAGRALRERWARGETRRPKRV</sequence>
<feature type="compositionally biased region" description="Polar residues" evidence="5">
    <location>
        <begin position="317"/>
        <end position="326"/>
    </location>
</feature>
<comment type="subcellular location">
    <subcellularLocation>
        <location evidence="1">Membrane</location>
        <topology evidence="1">Single-pass membrane protein</topology>
    </subcellularLocation>
</comment>
<keyword evidence="8" id="KW-1185">Reference proteome</keyword>
<evidence type="ECO:0000256" key="2">
    <source>
        <dbReference type="ARBA" id="ARBA00022692"/>
    </source>
</evidence>
<accession>A0A9P7RVF5</accession>
<dbReference type="Proteomes" id="UP001049176">
    <property type="component" value="Chromosome 7"/>
</dbReference>
<dbReference type="OrthoDB" id="3061923at2759"/>
<feature type="region of interest" description="Disordered" evidence="5">
    <location>
        <begin position="637"/>
        <end position="658"/>
    </location>
</feature>
<dbReference type="PANTHER" id="PTHR15549">
    <property type="entry name" value="PAIRED IMMUNOGLOBULIN-LIKE TYPE 2 RECEPTOR"/>
    <property type="match status" value="1"/>
</dbReference>
<evidence type="ECO:0000256" key="1">
    <source>
        <dbReference type="ARBA" id="ARBA00004167"/>
    </source>
</evidence>
<dbReference type="KEGG" id="more:E1B28_011426"/>
<dbReference type="EMBL" id="CM032187">
    <property type="protein sequence ID" value="KAG7089773.1"/>
    <property type="molecule type" value="Genomic_DNA"/>
</dbReference>
<dbReference type="InterPro" id="IPR051694">
    <property type="entry name" value="Immunoregulatory_rcpt-like"/>
</dbReference>
<keyword evidence="3 6" id="KW-1133">Transmembrane helix</keyword>
<evidence type="ECO:0000256" key="4">
    <source>
        <dbReference type="ARBA" id="ARBA00023136"/>
    </source>
</evidence>
<dbReference type="GO" id="GO:0016020">
    <property type="term" value="C:membrane"/>
    <property type="evidence" value="ECO:0007669"/>
    <property type="project" value="UniProtKB-SubCell"/>
</dbReference>
<protein>
    <submittedName>
        <fullName evidence="7">Uncharacterized protein</fullName>
    </submittedName>
</protein>
<dbReference type="GeneID" id="66080501"/>
<reference evidence="7" key="1">
    <citation type="journal article" date="2021" name="Genome Biol. Evol.">
        <title>The assembled and annotated genome of the fairy-ring fungus Marasmius oreades.</title>
        <authorList>
            <person name="Hiltunen M."/>
            <person name="Ament-Velasquez S.L."/>
            <person name="Johannesson H."/>
        </authorList>
    </citation>
    <scope>NUCLEOTIDE SEQUENCE</scope>
    <source>
        <strain evidence="7">03SP1</strain>
    </source>
</reference>
<feature type="region of interest" description="Disordered" evidence="5">
    <location>
        <begin position="300"/>
        <end position="330"/>
    </location>
</feature>
<dbReference type="RefSeq" id="XP_043006243.1">
    <property type="nucleotide sequence ID" value="XM_043156456.1"/>
</dbReference>
<evidence type="ECO:0000256" key="3">
    <source>
        <dbReference type="ARBA" id="ARBA00022989"/>
    </source>
</evidence>
<comment type="caution">
    <text evidence="7">The sequence shown here is derived from an EMBL/GenBank/DDBJ whole genome shotgun (WGS) entry which is preliminary data.</text>
</comment>
<feature type="region of interest" description="Disordered" evidence="5">
    <location>
        <begin position="65"/>
        <end position="87"/>
    </location>
</feature>